<evidence type="ECO:0000256" key="4">
    <source>
        <dbReference type="ARBA" id="ARBA00022801"/>
    </source>
</evidence>
<reference evidence="8 9" key="1">
    <citation type="submission" date="2019-05" db="EMBL/GenBank/DDBJ databases">
        <authorList>
            <person name="Qu J.-H."/>
        </authorList>
    </citation>
    <scope>NUCLEOTIDE SEQUENCE [LARGE SCALE GENOMIC DNA]</scope>
    <source>
        <strain evidence="8 9">Z12</strain>
    </source>
</reference>
<keyword evidence="5 6" id="KW-0046">Antibiotic resistance</keyword>
<sequence length="301" mass="33382">MKIHVFRILLASLITGFLFLPENSVAQKDELHASIDSISKRVQGTVGVGIMELKSGETFFLNKAHKFPMQSVFKFPLGMAVLHQVDKGKLSLDQKIHVTKDDLNPDTWSPLQKKFPEGNLDISLRDLLIYTVSLSDNNTCDILFKLVGGPRNVNKYIHNLGVKDINIVATEAEMAKSWDVQFTNWCQPPAMIQLLHILHQGKNLSESSTEFLLKIMTETPTGLNRIKGLLPENTKVAHKTGSSGTNDKGISAAFNDAGIVTMPNGKYIAIVAFVSNTAADEKTRDLVIAQISRAAWDYYSR</sequence>
<accession>A0A5R9KEK7</accession>
<evidence type="ECO:0000313" key="8">
    <source>
        <dbReference type="EMBL" id="TLU94564.1"/>
    </source>
</evidence>
<dbReference type="SUPFAM" id="SSF56601">
    <property type="entry name" value="beta-lactamase/transpeptidase-like"/>
    <property type="match status" value="1"/>
</dbReference>
<evidence type="ECO:0000256" key="5">
    <source>
        <dbReference type="ARBA" id="ARBA00023251"/>
    </source>
</evidence>
<dbReference type="PROSITE" id="PS00146">
    <property type="entry name" value="BETA_LACTAMASE_A"/>
    <property type="match status" value="1"/>
</dbReference>
<proteinExistence type="inferred from homology"/>
<dbReference type="GO" id="GO:0046677">
    <property type="term" value="P:response to antibiotic"/>
    <property type="evidence" value="ECO:0007669"/>
    <property type="project" value="UniProtKB-UniRule"/>
</dbReference>
<dbReference type="InterPro" id="IPR012338">
    <property type="entry name" value="Beta-lactam/transpept-like"/>
</dbReference>
<protein>
    <recommendedName>
        <fullName evidence="3 6">Beta-lactamase</fullName>
        <ecNumber evidence="3 6">3.5.2.6</ecNumber>
    </recommendedName>
</protein>
<dbReference type="OrthoDB" id="9772863at2"/>
<name>A0A5R9KEK7_9BACT</name>
<dbReference type="Gene3D" id="3.40.710.10">
    <property type="entry name" value="DD-peptidase/beta-lactamase superfamily"/>
    <property type="match status" value="1"/>
</dbReference>
<dbReference type="InterPro" id="IPR000871">
    <property type="entry name" value="Beta-lactam_class-A"/>
</dbReference>
<dbReference type="PRINTS" id="PR00118">
    <property type="entry name" value="BLACTAMASEA"/>
</dbReference>
<dbReference type="AlphaFoldDB" id="A0A5R9KEK7"/>
<comment type="catalytic activity">
    <reaction evidence="1 6">
        <text>a beta-lactam + H2O = a substituted beta-amino acid</text>
        <dbReference type="Rhea" id="RHEA:20401"/>
        <dbReference type="ChEBI" id="CHEBI:15377"/>
        <dbReference type="ChEBI" id="CHEBI:35627"/>
        <dbReference type="ChEBI" id="CHEBI:140347"/>
        <dbReference type="EC" id="3.5.2.6"/>
    </reaction>
</comment>
<dbReference type="Proteomes" id="UP000309788">
    <property type="component" value="Unassembled WGS sequence"/>
</dbReference>
<evidence type="ECO:0000313" key="9">
    <source>
        <dbReference type="Proteomes" id="UP000309788"/>
    </source>
</evidence>
<evidence type="ECO:0000256" key="2">
    <source>
        <dbReference type="ARBA" id="ARBA00009009"/>
    </source>
</evidence>
<keyword evidence="9" id="KW-1185">Reference proteome</keyword>
<evidence type="ECO:0000256" key="6">
    <source>
        <dbReference type="RuleBase" id="RU361140"/>
    </source>
</evidence>
<dbReference type="PANTHER" id="PTHR35333:SF3">
    <property type="entry name" value="BETA-LACTAMASE-TYPE TRANSPEPTIDASE FOLD CONTAINING PROTEIN"/>
    <property type="match status" value="1"/>
</dbReference>
<dbReference type="NCBIfam" id="NF012099">
    <property type="entry name" value="SubclassA2"/>
    <property type="match status" value="1"/>
</dbReference>
<feature type="domain" description="Beta-lactamase class A catalytic" evidence="7">
    <location>
        <begin position="48"/>
        <end position="274"/>
    </location>
</feature>
<keyword evidence="4 6" id="KW-0378">Hydrolase</keyword>
<dbReference type="InterPro" id="IPR045155">
    <property type="entry name" value="Beta-lactam_cat"/>
</dbReference>
<gene>
    <name evidence="8" type="primary">bla</name>
    <name evidence="8" type="ORF">FEM55_10040</name>
</gene>
<dbReference type="PANTHER" id="PTHR35333">
    <property type="entry name" value="BETA-LACTAMASE"/>
    <property type="match status" value="1"/>
</dbReference>
<evidence type="ECO:0000259" key="7">
    <source>
        <dbReference type="Pfam" id="PF13354"/>
    </source>
</evidence>
<dbReference type="InterPro" id="IPR023650">
    <property type="entry name" value="Beta-lactam_class-A_AS"/>
</dbReference>
<dbReference type="NCBIfam" id="NF033103">
    <property type="entry name" value="bla_class_A"/>
    <property type="match status" value="1"/>
</dbReference>
<comment type="caution">
    <text evidence="8">The sequence shown here is derived from an EMBL/GenBank/DDBJ whole genome shotgun (WGS) entry which is preliminary data.</text>
</comment>
<dbReference type="RefSeq" id="WP_138281190.1">
    <property type="nucleotide sequence ID" value="NZ_BMGE01000002.1"/>
</dbReference>
<dbReference type="GO" id="GO:0008800">
    <property type="term" value="F:beta-lactamase activity"/>
    <property type="evidence" value="ECO:0007669"/>
    <property type="project" value="UniProtKB-UniRule"/>
</dbReference>
<dbReference type="Pfam" id="PF13354">
    <property type="entry name" value="Beta-lactamase2"/>
    <property type="match status" value="1"/>
</dbReference>
<evidence type="ECO:0000256" key="1">
    <source>
        <dbReference type="ARBA" id="ARBA00001526"/>
    </source>
</evidence>
<dbReference type="EMBL" id="VCEI01000021">
    <property type="protein sequence ID" value="TLU94564.1"/>
    <property type="molecule type" value="Genomic_DNA"/>
</dbReference>
<dbReference type="EC" id="3.5.2.6" evidence="3 6"/>
<dbReference type="GO" id="GO:0030655">
    <property type="term" value="P:beta-lactam antibiotic catabolic process"/>
    <property type="evidence" value="ECO:0007669"/>
    <property type="project" value="InterPro"/>
</dbReference>
<evidence type="ECO:0000256" key="3">
    <source>
        <dbReference type="ARBA" id="ARBA00012865"/>
    </source>
</evidence>
<comment type="similarity">
    <text evidence="2 6">Belongs to the class-A beta-lactamase family.</text>
</comment>
<organism evidence="8 9">
    <name type="scientific">Dyadobacter sediminis</name>
    <dbReference type="NCBI Taxonomy" id="1493691"/>
    <lineage>
        <taxon>Bacteria</taxon>
        <taxon>Pseudomonadati</taxon>
        <taxon>Bacteroidota</taxon>
        <taxon>Cytophagia</taxon>
        <taxon>Cytophagales</taxon>
        <taxon>Spirosomataceae</taxon>
        <taxon>Dyadobacter</taxon>
    </lineage>
</organism>